<evidence type="ECO:0000313" key="3">
    <source>
        <dbReference type="Proteomes" id="UP000325313"/>
    </source>
</evidence>
<name>A0A5B0SJL2_PUCGR</name>
<comment type="caution">
    <text evidence="2">The sequence shown here is derived from an EMBL/GenBank/DDBJ whole genome shotgun (WGS) entry which is preliminary data.</text>
</comment>
<evidence type="ECO:0000313" key="2">
    <source>
        <dbReference type="EMBL" id="KAA1136784.1"/>
    </source>
</evidence>
<gene>
    <name evidence="2" type="ORF">PGTUg99_000208</name>
</gene>
<protein>
    <submittedName>
        <fullName evidence="2">Uncharacterized protein</fullName>
    </submittedName>
</protein>
<sequence length="87" mass="9583">MYEAGGKALLLISSAWQIRCSPIRAKTSDASTTRPAPGGRRSLTTGYQVIVAPPPTTQYTCHNLLVEDLRSGHPAKRYRLYRILPGE</sequence>
<reference evidence="2 3" key="1">
    <citation type="submission" date="2019-05" db="EMBL/GenBank/DDBJ databases">
        <title>Emergence of the Ug99 lineage of the wheat stem rust pathogen through somatic hybridization.</title>
        <authorList>
            <person name="Li F."/>
            <person name="Upadhyaya N.M."/>
            <person name="Sperschneider J."/>
            <person name="Matny O."/>
            <person name="Nguyen-Phuc H."/>
            <person name="Mago R."/>
            <person name="Raley C."/>
            <person name="Miller M.E."/>
            <person name="Silverstein K.A.T."/>
            <person name="Henningsen E."/>
            <person name="Hirsch C.D."/>
            <person name="Visser B."/>
            <person name="Pretorius Z.A."/>
            <person name="Steffenson B.J."/>
            <person name="Schwessinger B."/>
            <person name="Dodds P.N."/>
            <person name="Figueroa M."/>
        </authorList>
    </citation>
    <scope>NUCLEOTIDE SEQUENCE [LARGE SCALE GENOMIC DNA]</scope>
    <source>
        <strain evidence="2 3">Ug99</strain>
    </source>
</reference>
<dbReference type="Proteomes" id="UP000325313">
    <property type="component" value="Unassembled WGS sequence"/>
</dbReference>
<feature type="region of interest" description="Disordered" evidence="1">
    <location>
        <begin position="27"/>
        <end position="46"/>
    </location>
</feature>
<accession>A0A5B0SJL2</accession>
<organism evidence="2 3">
    <name type="scientific">Puccinia graminis f. sp. tritici</name>
    <dbReference type="NCBI Taxonomy" id="56615"/>
    <lineage>
        <taxon>Eukaryota</taxon>
        <taxon>Fungi</taxon>
        <taxon>Dikarya</taxon>
        <taxon>Basidiomycota</taxon>
        <taxon>Pucciniomycotina</taxon>
        <taxon>Pucciniomycetes</taxon>
        <taxon>Pucciniales</taxon>
        <taxon>Pucciniaceae</taxon>
        <taxon>Puccinia</taxon>
    </lineage>
</organism>
<dbReference type="AlphaFoldDB" id="A0A5B0SJL2"/>
<dbReference type="EMBL" id="VDEP01000024">
    <property type="protein sequence ID" value="KAA1136784.1"/>
    <property type="molecule type" value="Genomic_DNA"/>
</dbReference>
<evidence type="ECO:0000256" key="1">
    <source>
        <dbReference type="SAM" id="MobiDB-lite"/>
    </source>
</evidence>
<proteinExistence type="predicted"/>